<sequence>MYSLGDRTAKAIIRDAAIELFGRDGFDTVSLRTIAGHSGVSQPLIIKHYGSRSGLINATDEHALSVVERLLHTVAIESGGAFNSEATTGSVAQLLAGSTIGPYLARLLTSNGDRARRAFDRLAEFSCGLIDQLADDEAIASDIDHRHLAVVLLVHDISVLVLRDRITEALGADPLDREGVAAWSRTVQALYSGEALTSPNPRPEGTPQAPGCDDLPLLQQR</sequence>
<dbReference type="EMBL" id="JAVKGR010000033">
    <property type="protein sequence ID" value="MDR8020478.1"/>
    <property type="molecule type" value="Genomic_DNA"/>
</dbReference>
<dbReference type="InterPro" id="IPR001647">
    <property type="entry name" value="HTH_TetR"/>
</dbReference>
<evidence type="ECO:0000313" key="6">
    <source>
        <dbReference type="Proteomes" id="UP001251870"/>
    </source>
</evidence>
<evidence type="ECO:0000256" key="3">
    <source>
        <dbReference type="SAM" id="MobiDB-lite"/>
    </source>
</evidence>
<dbReference type="PANTHER" id="PTHR30055">
    <property type="entry name" value="HTH-TYPE TRANSCRIPTIONAL REGULATOR RUTR"/>
    <property type="match status" value="1"/>
</dbReference>
<evidence type="ECO:0000256" key="1">
    <source>
        <dbReference type="ARBA" id="ARBA00023125"/>
    </source>
</evidence>
<feature type="region of interest" description="Disordered" evidence="3">
    <location>
        <begin position="194"/>
        <end position="221"/>
    </location>
</feature>
<reference evidence="5 6" key="1">
    <citation type="submission" date="2023-09" db="EMBL/GenBank/DDBJ databases">
        <title>Description of three actinobacteria isolated from air of manufacturing shop in a pharmaceutical factory.</title>
        <authorList>
            <person name="Zhang D.-F."/>
        </authorList>
    </citation>
    <scope>NUCLEOTIDE SEQUENCE [LARGE SCALE GENOMIC DNA]</scope>
    <source>
        <strain evidence="5 6">LY-0111</strain>
    </source>
</reference>
<feature type="domain" description="HTH tetR-type" evidence="4">
    <location>
        <begin position="7"/>
        <end position="67"/>
    </location>
</feature>
<dbReference type="PANTHER" id="PTHR30055:SF235">
    <property type="entry name" value="TRANSCRIPTIONAL REGULATORY PROTEIN"/>
    <property type="match status" value="1"/>
</dbReference>
<feature type="DNA-binding region" description="H-T-H motif" evidence="2">
    <location>
        <begin position="30"/>
        <end position="49"/>
    </location>
</feature>
<dbReference type="InterPro" id="IPR050109">
    <property type="entry name" value="HTH-type_TetR-like_transc_reg"/>
</dbReference>
<organism evidence="5 6">
    <name type="scientific">Nesterenkonia aerolata</name>
    <dbReference type="NCBI Taxonomy" id="3074079"/>
    <lineage>
        <taxon>Bacteria</taxon>
        <taxon>Bacillati</taxon>
        <taxon>Actinomycetota</taxon>
        <taxon>Actinomycetes</taxon>
        <taxon>Micrococcales</taxon>
        <taxon>Micrococcaceae</taxon>
        <taxon>Nesterenkonia</taxon>
    </lineage>
</organism>
<dbReference type="Pfam" id="PF00440">
    <property type="entry name" value="TetR_N"/>
    <property type="match status" value="1"/>
</dbReference>
<dbReference type="Proteomes" id="UP001251870">
    <property type="component" value="Unassembled WGS sequence"/>
</dbReference>
<comment type="caution">
    <text evidence="5">The sequence shown here is derived from an EMBL/GenBank/DDBJ whole genome shotgun (WGS) entry which is preliminary data.</text>
</comment>
<evidence type="ECO:0000256" key="2">
    <source>
        <dbReference type="PROSITE-ProRule" id="PRU00335"/>
    </source>
</evidence>
<dbReference type="PRINTS" id="PR00455">
    <property type="entry name" value="HTHTETR"/>
</dbReference>
<accession>A0ABU2DVE8</accession>
<dbReference type="Gene3D" id="1.10.357.10">
    <property type="entry name" value="Tetracycline Repressor, domain 2"/>
    <property type="match status" value="1"/>
</dbReference>
<evidence type="ECO:0000259" key="4">
    <source>
        <dbReference type="PROSITE" id="PS50977"/>
    </source>
</evidence>
<keyword evidence="6" id="KW-1185">Reference proteome</keyword>
<gene>
    <name evidence="5" type="ORF">RIL96_13035</name>
</gene>
<proteinExistence type="predicted"/>
<protein>
    <submittedName>
        <fullName evidence="5">Helix-turn-helix domain-containing protein</fullName>
    </submittedName>
</protein>
<dbReference type="RefSeq" id="WP_310549455.1">
    <property type="nucleotide sequence ID" value="NZ_JAVKGR010000033.1"/>
</dbReference>
<dbReference type="SUPFAM" id="SSF46689">
    <property type="entry name" value="Homeodomain-like"/>
    <property type="match status" value="1"/>
</dbReference>
<dbReference type="InterPro" id="IPR009057">
    <property type="entry name" value="Homeodomain-like_sf"/>
</dbReference>
<dbReference type="PROSITE" id="PS50977">
    <property type="entry name" value="HTH_TETR_2"/>
    <property type="match status" value="1"/>
</dbReference>
<name>A0ABU2DVE8_9MICC</name>
<evidence type="ECO:0000313" key="5">
    <source>
        <dbReference type="EMBL" id="MDR8020478.1"/>
    </source>
</evidence>
<keyword evidence="1 2" id="KW-0238">DNA-binding</keyword>